<accession>A0A4Y6PLP2</accession>
<dbReference type="Gene3D" id="3.60.10.10">
    <property type="entry name" value="Endonuclease/exonuclease/phosphatase"/>
    <property type="match status" value="1"/>
</dbReference>
<evidence type="ECO:0000313" key="4">
    <source>
        <dbReference type="Proteomes" id="UP000315995"/>
    </source>
</evidence>
<keyword evidence="4" id="KW-1185">Reference proteome</keyword>
<gene>
    <name evidence="3" type="ORF">FIV42_00185</name>
</gene>
<dbReference type="PANTHER" id="PTHR42834:SF1">
    <property type="entry name" value="ENDONUCLEASE_EXONUCLEASE_PHOSPHATASE FAMILY PROTEIN (AFU_ORTHOLOGUE AFUA_3G09210)"/>
    <property type="match status" value="1"/>
</dbReference>
<dbReference type="SUPFAM" id="SSF56219">
    <property type="entry name" value="DNase I-like"/>
    <property type="match status" value="1"/>
</dbReference>
<dbReference type="AlphaFoldDB" id="A0A4Y6PLP2"/>
<dbReference type="RefSeq" id="WP_141195710.1">
    <property type="nucleotide sequence ID" value="NZ_CP041186.1"/>
</dbReference>
<name>A0A4Y6PLP2_PERCE</name>
<dbReference type="EMBL" id="CP041186">
    <property type="protein sequence ID" value="QDG49211.1"/>
    <property type="molecule type" value="Genomic_DNA"/>
</dbReference>
<evidence type="ECO:0000313" key="3">
    <source>
        <dbReference type="EMBL" id="QDG49211.1"/>
    </source>
</evidence>
<dbReference type="Pfam" id="PF03372">
    <property type="entry name" value="Exo_endo_phos"/>
    <property type="match status" value="1"/>
</dbReference>
<dbReference type="InterPro" id="IPR036691">
    <property type="entry name" value="Endo/exonu/phosph_ase_sf"/>
</dbReference>
<keyword evidence="1" id="KW-0732">Signal</keyword>
<reference evidence="3 4" key="1">
    <citation type="submission" date="2019-06" db="EMBL/GenBank/DDBJ databases">
        <title>Persicimonas caeni gen. nov., sp. nov., a predatory bacterium isolated from solar saltern.</title>
        <authorList>
            <person name="Wang S."/>
        </authorList>
    </citation>
    <scope>NUCLEOTIDE SEQUENCE [LARGE SCALE GENOMIC DNA]</scope>
    <source>
        <strain evidence="3 4">YN101</strain>
    </source>
</reference>
<dbReference type="PANTHER" id="PTHR42834">
    <property type="entry name" value="ENDONUCLEASE/EXONUCLEASE/PHOSPHATASE FAMILY PROTEIN (AFU_ORTHOLOGUE AFUA_3G09210)"/>
    <property type="match status" value="1"/>
</dbReference>
<keyword evidence="3" id="KW-0269">Exonuclease</keyword>
<proteinExistence type="predicted"/>
<accession>A0A5B8XWX8</accession>
<dbReference type="Proteomes" id="UP000315995">
    <property type="component" value="Chromosome"/>
</dbReference>
<evidence type="ECO:0000259" key="2">
    <source>
        <dbReference type="Pfam" id="PF03372"/>
    </source>
</evidence>
<dbReference type="InterPro" id="IPR005135">
    <property type="entry name" value="Endo/exonuclease/phosphatase"/>
</dbReference>
<keyword evidence="3" id="KW-0378">Hydrolase</keyword>
<organism evidence="3 4">
    <name type="scientific">Persicimonas caeni</name>
    <dbReference type="NCBI Taxonomy" id="2292766"/>
    <lineage>
        <taxon>Bacteria</taxon>
        <taxon>Deltaproteobacteria</taxon>
        <taxon>Bradymonadales</taxon>
        <taxon>Bradymonadaceae</taxon>
        <taxon>Persicimonas</taxon>
    </lineage>
</organism>
<feature type="signal peptide" evidence="1">
    <location>
        <begin position="1"/>
        <end position="22"/>
    </location>
</feature>
<dbReference type="OrthoDB" id="1398885at2"/>
<protein>
    <submittedName>
        <fullName evidence="3">Endonuclease/exonuclease/phosphatase family protein</fullName>
    </submittedName>
</protein>
<dbReference type="PROSITE" id="PS51257">
    <property type="entry name" value="PROKAR_LIPOPROTEIN"/>
    <property type="match status" value="1"/>
</dbReference>
<evidence type="ECO:0000256" key="1">
    <source>
        <dbReference type="SAM" id="SignalP"/>
    </source>
</evidence>
<feature type="domain" description="Endonuclease/exonuclease/phosphatase" evidence="2">
    <location>
        <begin position="55"/>
        <end position="312"/>
    </location>
</feature>
<keyword evidence="3" id="KW-0255">Endonuclease</keyword>
<sequence>MIARRLEQLLVLILTATLVALGGCSAPPSSSGDDAALEADTGVDAAPDAAQITIATFNVRRFFDTECDSNRCGPNDWEEQLSENGFNNRLDKLSAAIDDLDADVVLLQEIEKQSVLDALAAKFDGEYPVSELGEIGNVASVDVGVLARGTLVDTKGYRDSSDLQRPDGSHTRFAREFLRVDLDIDGERVIVFTAHFVSKASDDAGRRLAEAQEARRILDEVAAQNDDALVVLGGDLNDTPDSEPMAALTDDGGLLRVGADQSLEDVFTYVWNWEQEAIDHLLLASTSGGAYVDGSARSVHDRQPAGLGGSDHGALVATFEMR</sequence>
<dbReference type="GO" id="GO:0004527">
    <property type="term" value="F:exonuclease activity"/>
    <property type="evidence" value="ECO:0007669"/>
    <property type="project" value="UniProtKB-KW"/>
</dbReference>
<keyword evidence="3" id="KW-0540">Nuclease</keyword>
<feature type="chain" id="PRO_5030106029" evidence="1">
    <location>
        <begin position="23"/>
        <end position="322"/>
    </location>
</feature>
<dbReference type="GO" id="GO:0004519">
    <property type="term" value="F:endonuclease activity"/>
    <property type="evidence" value="ECO:0007669"/>
    <property type="project" value="UniProtKB-KW"/>
</dbReference>